<dbReference type="Pfam" id="PF00155">
    <property type="entry name" value="Aminotran_1_2"/>
    <property type="match status" value="1"/>
</dbReference>
<dbReference type="InterPro" id="IPR050859">
    <property type="entry name" value="Class-I_PLP-dep_aminotransf"/>
</dbReference>
<evidence type="ECO:0000256" key="1">
    <source>
        <dbReference type="ARBA" id="ARBA00001933"/>
    </source>
</evidence>
<keyword evidence="4" id="KW-0663">Pyridoxal phosphate</keyword>
<comment type="cofactor">
    <cofactor evidence="1">
        <name>pyridoxal 5'-phosphate</name>
        <dbReference type="ChEBI" id="CHEBI:597326"/>
    </cofactor>
</comment>
<dbReference type="EMBL" id="AP025028">
    <property type="protein sequence ID" value="BDA78124.1"/>
    <property type="molecule type" value="Genomic_DNA"/>
</dbReference>
<gene>
    <name evidence="6" type="ORF">LPTSP3_g10540</name>
</gene>
<evidence type="ECO:0000313" key="6">
    <source>
        <dbReference type="EMBL" id="BDA78124.1"/>
    </source>
</evidence>
<keyword evidence="2 6" id="KW-0032">Aminotransferase</keyword>
<dbReference type="PANTHER" id="PTHR42790">
    <property type="entry name" value="AMINOTRANSFERASE"/>
    <property type="match status" value="1"/>
</dbReference>
<dbReference type="Gene3D" id="3.90.1150.10">
    <property type="entry name" value="Aspartate Aminotransferase, domain 1"/>
    <property type="match status" value="1"/>
</dbReference>
<sequence>MNHIFSDRISDVPKSFLREILKTTVNEDVISFAGGLPNRDLFPIEEIKKASVKVLDEFGGDALQYSTSEGYLELRKWISNRYASKMGLSVNPDNILITTGSQQGLDLIGKTLINESEHVAIEEPGYLGAIQAFSLYRPRFLAIPLHFDGLDLETLRSTFQSYTVKLIYGVPNFQNPSGLSHSDENRDEVAKIVSNSKTILVEDDPYGELQFQGEKRRSYFSRIPDQTILLGSFSKIFAPSLRIGWMVAPDRLMEKLIIAKQASDLHTNYFGQRILFQYLLDNDLDLHITKIREKYLKQKDAMVSAIEKYFPKEIKYSNPDGGMFLWAILPEQISSRAVFDLAIKEKVAFVPGDPFYINRTNANTMRLNFSCVDEETIETGIERLGKIISDFIR</sequence>
<dbReference type="GO" id="GO:0008483">
    <property type="term" value="F:transaminase activity"/>
    <property type="evidence" value="ECO:0007669"/>
    <property type="project" value="UniProtKB-KW"/>
</dbReference>
<reference evidence="6 7" key="1">
    <citation type="submission" date="2021-08" db="EMBL/GenBank/DDBJ databases">
        <title>Complete genome sequence of Leptospira kobayashii strain E30.</title>
        <authorList>
            <person name="Nakao R."/>
            <person name="Nakamura S."/>
            <person name="Masuzawa T."/>
            <person name="Koizumi N."/>
        </authorList>
    </citation>
    <scope>NUCLEOTIDE SEQUENCE [LARGE SCALE GENOMIC DNA]</scope>
    <source>
        <strain evidence="6 7">E30</strain>
    </source>
</reference>
<evidence type="ECO:0000313" key="7">
    <source>
        <dbReference type="Proteomes" id="UP000245263"/>
    </source>
</evidence>
<dbReference type="PANTHER" id="PTHR42790:SF19">
    <property type="entry name" value="KYNURENINE_ALPHA-AMINOADIPATE AMINOTRANSFERASE, MITOCHONDRIAL"/>
    <property type="match status" value="1"/>
</dbReference>
<feature type="domain" description="Aminotransferase class I/classII large" evidence="5">
    <location>
        <begin position="29"/>
        <end position="384"/>
    </location>
</feature>
<keyword evidence="7" id="KW-1185">Reference proteome</keyword>
<dbReference type="InterPro" id="IPR015422">
    <property type="entry name" value="PyrdxlP-dep_Trfase_small"/>
</dbReference>
<accession>A0ABN6KB22</accession>
<evidence type="ECO:0000256" key="4">
    <source>
        <dbReference type="ARBA" id="ARBA00022898"/>
    </source>
</evidence>
<dbReference type="InterPro" id="IPR004839">
    <property type="entry name" value="Aminotransferase_I/II_large"/>
</dbReference>
<dbReference type="CDD" id="cd00609">
    <property type="entry name" value="AAT_like"/>
    <property type="match status" value="1"/>
</dbReference>
<proteinExistence type="predicted"/>
<dbReference type="Proteomes" id="UP000245263">
    <property type="component" value="Chromosome 1"/>
</dbReference>
<keyword evidence="3" id="KW-0808">Transferase</keyword>
<organism evidence="6 7">
    <name type="scientific">Leptospira kobayashii</name>
    <dbReference type="NCBI Taxonomy" id="1917830"/>
    <lineage>
        <taxon>Bacteria</taxon>
        <taxon>Pseudomonadati</taxon>
        <taxon>Spirochaetota</taxon>
        <taxon>Spirochaetia</taxon>
        <taxon>Leptospirales</taxon>
        <taxon>Leptospiraceae</taxon>
        <taxon>Leptospira</taxon>
    </lineage>
</organism>
<protein>
    <submittedName>
        <fullName evidence="6">Aspartate aminotransferase</fullName>
    </submittedName>
</protein>
<dbReference type="Gene3D" id="3.40.640.10">
    <property type="entry name" value="Type I PLP-dependent aspartate aminotransferase-like (Major domain)"/>
    <property type="match status" value="1"/>
</dbReference>
<dbReference type="SUPFAM" id="SSF53383">
    <property type="entry name" value="PLP-dependent transferases"/>
    <property type="match status" value="1"/>
</dbReference>
<name>A0ABN6KB22_9LEPT</name>
<dbReference type="RefSeq" id="WP_109018378.1">
    <property type="nucleotide sequence ID" value="NZ_AP025028.1"/>
</dbReference>
<dbReference type="InterPro" id="IPR015421">
    <property type="entry name" value="PyrdxlP-dep_Trfase_major"/>
</dbReference>
<evidence type="ECO:0000256" key="3">
    <source>
        <dbReference type="ARBA" id="ARBA00022679"/>
    </source>
</evidence>
<evidence type="ECO:0000256" key="2">
    <source>
        <dbReference type="ARBA" id="ARBA00022576"/>
    </source>
</evidence>
<dbReference type="InterPro" id="IPR015424">
    <property type="entry name" value="PyrdxlP-dep_Trfase"/>
</dbReference>
<evidence type="ECO:0000259" key="5">
    <source>
        <dbReference type="Pfam" id="PF00155"/>
    </source>
</evidence>